<gene>
    <name evidence="1" type="ORF">CQY20_08810</name>
</gene>
<proteinExistence type="predicted"/>
<reference evidence="1 2" key="1">
    <citation type="submission" date="2017-10" db="EMBL/GenBank/DDBJ databases">
        <title>The new phylogeny of genus Mycobacterium.</title>
        <authorList>
            <person name="Tortoli E."/>
            <person name="Trovato A."/>
            <person name="Cirillo D.M."/>
        </authorList>
    </citation>
    <scope>NUCLEOTIDE SEQUENCE [LARGE SCALE GENOMIC DNA]</scope>
    <source>
        <strain evidence="1 2">CCUG37673</strain>
    </source>
</reference>
<accession>A0A2A7N8D3</accession>
<evidence type="ECO:0000313" key="2">
    <source>
        <dbReference type="Proteomes" id="UP000220914"/>
    </source>
</evidence>
<sequence length="86" mass="9860">MLRPHGIGREDHELLTFTVSWLPYGGPPSDELLVRFGLTRERYLSRLRRAVAEYRRQIHPTTAARLLEVCDTRKAQASQAVPHSAH</sequence>
<evidence type="ECO:0008006" key="3">
    <source>
        <dbReference type="Google" id="ProtNLM"/>
    </source>
</evidence>
<protein>
    <recommendedName>
        <fullName evidence="3">DUF3263 domain-containing protein</fullName>
    </recommendedName>
</protein>
<organism evidence="1 2">
    <name type="scientific">Mycolicibacterium agri</name>
    <name type="common">Mycobacterium agri</name>
    <dbReference type="NCBI Taxonomy" id="36811"/>
    <lineage>
        <taxon>Bacteria</taxon>
        <taxon>Bacillati</taxon>
        <taxon>Actinomycetota</taxon>
        <taxon>Actinomycetes</taxon>
        <taxon>Mycobacteriales</taxon>
        <taxon>Mycobacteriaceae</taxon>
        <taxon>Mycolicibacterium</taxon>
    </lineage>
</organism>
<keyword evidence="2" id="KW-1185">Reference proteome</keyword>
<comment type="caution">
    <text evidence="1">The sequence shown here is derived from an EMBL/GenBank/DDBJ whole genome shotgun (WGS) entry which is preliminary data.</text>
</comment>
<name>A0A2A7N8D3_MYCAG</name>
<dbReference type="EMBL" id="PDCP01000012">
    <property type="protein sequence ID" value="PEG39977.1"/>
    <property type="molecule type" value="Genomic_DNA"/>
</dbReference>
<evidence type="ECO:0000313" key="1">
    <source>
        <dbReference type="EMBL" id="PEG39977.1"/>
    </source>
</evidence>
<dbReference type="Proteomes" id="UP000220914">
    <property type="component" value="Unassembled WGS sequence"/>
</dbReference>
<dbReference type="AlphaFoldDB" id="A0A2A7N8D3"/>